<reference evidence="3 4" key="1">
    <citation type="submission" date="2024-10" db="EMBL/GenBank/DDBJ databases">
        <title>The Natural Products Discovery Center: Release of the First 8490 Sequenced Strains for Exploring Actinobacteria Biosynthetic Diversity.</title>
        <authorList>
            <person name="Kalkreuter E."/>
            <person name="Kautsar S.A."/>
            <person name="Yang D."/>
            <person name="Bader C.D."/>
            <person name="Teijaro C.N."/>
            <person name="Fluegel L."/>
            <person name="Davis C.M."/>
            <person name="Simpson J.R."/>
            <person name="Lauterbach L."/>
            <person name="Steele A.D."/>
            <person name="Gui C."/>
            <person name="Meng S."/>
            <person name="Li G."/>
            <person name="Viehrig K."/>
            <person name="Ye F."/>
            <person name="Su P."/>
            <person name="Kiefer A.F."/>
            <person name="Nichols A."/>
            <person name="Cepeda A.J."/>
            <person name="Yan W."/>
            <person name="Fan B."/>
            <person name="Jiang Y."/>
            <person name="Adhikari A."/>
            <person name="Zheng C.-J."/>
            <person name="Schuster L."/>
            <person name="Cowan T.M."/>
            <person name="Smanski M.J."/>
            <person name="Chevrette M.G."/>
            <person name="De Carvalho L.P.S."/>
            <person name="Shen B."/>
        </authorList>
    </citation>
    <scope>NUCLEOTIDE SEQUENCE [LARGE SCALE GENOMIC DNA]</scope>
    <source>
        <strain evidence="3 4">NPDC001281</strain>
    </source>
</reference>
<comment type="caution">
    <text evidence="3">The sequence shown here is derived from an EMBL/GenBank/DDBJ whole genome shotgun (WGS) entry which is preliminary data.</text>
</comment>
<keyword evidence="2" id="KW-1133">Transmembrane helix</keyword>
<organism evidence="3 4">
    <name type="scientific">Microtetraspora fusca</name>
    <dbReference type="NCBI Taxonomy" id="1997"/>
    <lineage>
        <taxon>Bacteria</taxon>
        <taxon>Bacillati</taxon>
        <taxon>Actinomycetota</taxon>
        <taxon>Actinomycetes</taxon>
        <taxon>Streptosporangiales</taxon>
        <taxon>Streptosporangiaceae</taxon>
        <taxon>Microtetraspora</taxon>
    </lineage>
</organism>
<dbReference type="InterPro" id="IPR021787">
    <property type="entry name" value="DUF3352"/>
</dbReference>
<protein>
    <submittedName>
        <fullName evidence="3">DUF3352 domain-containing protein</fullName>
    </submittedName>
</protein>
<evidence type="ECO:0000256" key="1">
    <source>
        <dbReference type="SAM" id="MobiDB-lite"/>
    </source>
</evidence>
<keyword evidence="4" id="KW-1185">Reference proteome</keyword>
<dbReference type="RefSeq" id="WP_387343164.1">
    <property type="nucleotide sequence ID" value="NZ_JBIAXI010000010.1"/>
</dbReference>
<feature type="region of interest" description="Disordered" evidence="1">
    <location>
        <begin position="1"/>
        <end position="61"/>
    </location>
</feature>
<keyword evidence="2" id="KW-0812">Transmembrane</keyword>
<dbReference type="EMBL" id="JBIAXI010000010">
    <property type="protein sequence ID" value="MFF4774881.1"/>
    <property type="molecule type" value="Genomic_DNA"/>
</dbReference>
<sequence length="536" mass="56570">MPADIPPFPQGQDPDRTIPHRRPQPQPQPYSQQPFDDGRTRQWPQPEELGPPSAPPTPPVTAKRGRGWIIALIAAVLVGVVGGGGVWAASVLSGGGTQPHDVLPGNAVAYLRLDLDPAANQKVALFGIARKFSVTKDVFSGDDPREALFKVFREEAGDLAAVDYAKDVEPWLGDRVGFAVLPQTSEDRSGENVVLAVQVKDESAARAGLNKLGAGTKESGSGIAFRDGYAILARTQAEADQYAKAAPLSQNERFAGDTDALGEPGVLSFWADLGAIAKNVGEAQDAAELVRNGRVTGALRFGDNYAELTGFVSGTGLKSAETETVPVKLGELPATTAAAFGVSGLGDIVRDQWAKLRQAAEKTPEGRSLTQSGEKYGIKLPDDLVTLLGESTTVAVDREGLSGDQPNVGVVLRTDPAKAREVLAKIESAVTEGEGVPLLVKVDGDGKLAAATSEDYAKTLSTGGALGDDETFKLAVPGADNATFGLYADLDRFEQFYLDDDMRPEERANLQVLRAVGLSGRISGENAGFTLRVLFN</sequence>
<evidence type="ECO:0000313" key="3">
    <source>
        <dbReference type="EMBL" id="MFF4774881.1"/>
    </source>
</evidence>
<accession>A0ABW6V6E4</accession>
<gene>
    <name evidence="3" type="ORF">ACFY05_18680</name>
</gene>
<name>A0ABW6V6E4_MICFU</name>
<evidence type="ECO:0000256" key="2">
    <source>
        <dbReference type="SAM" id="Phobius"/>
    </source>
</evidence>
<dbReference type="Pfam" id="PF11832">
    <property type="entry name" value="DUF3352"/>
    <property type="match status" value="1"/>
</dbReference>
<feature type="transmembrane region" description="Helical" evidence="2">
    <location>
        <begin position="68"/>
        <end position="89"/>
    </location>
</feature>
<proteinExistence type="predicted"/>
<keyword evidence="2" id="KW-0472">Membrane</keyword>
<evidence type="ECO:0000313" key="4">
    <source>
        <dbReference type="Proteomes" id="UP001602119"/>
    </source>
</evidence>
<dbReference type="Proteomes" id="UP001602119">
    <property type="component" value="Unassembled WGS sequence"/>
</dbReference>